<dbReference type="Proteomes" id="UP001465976">
    <property type="component" value="Unassembled WGS sequence"/>
</dbReference>
<dbReference type="EMBL" id="JBAHYK010001022">
    <property type="protein sequence ID" value="KAL0569944.1"/>
    <property type="molecule type" value="Genomic_DNA"/>
</dbReference>
<dbReference type="InterPro" id="IPR046528">
    <property type="entry name" value="DUF6593"/>
</dbReference>
<accession>A0ABR3F3Z8</accession>
<evidence type="ECO:0000259" key="1">
    <source>
        <dbReference type="Pfam" id="PF20236"/>
    </source>
</evidence>
<proteinExistence type="predicted"/>
<gene>
    <name evidence="2" type="ORF">V5O48_012019</name>
</gene>
<protein>
    <recommendedName>
        <fullName evidence="1">DUF6593 domain-containing protein</fullName>
    </recommendedName>
</protein>
<organism evidence="2 3">
    <name type="scientific">Marasmius crinis-equi</name>
    <dbReference type="NCBI Taxonomy" id="585013"/>
    <lineage>
        <taxon>Eukaryota</taxon>
        <taxon>Fungi</taxon>
        <taxon>Dikarya</taxon>
        <taxon>Basidiomycota</taxon>
        <taxon>Agaricomycotina</taxon>
        <taxon>Agaricomycetes</taxon>
        <taxon>Agaricomycetidae</taxon>
        <taxon>Agaricales</taxon>
        <taxon>Marasmiineae</taxon>
        <taxon>Marasmiaceae</taxon>
        <taxon>Marasmius</taxon>
    </lineage>
</organism>
<reference evidence="2 3" key="1">
    <citation type="submission" date="2024-02" db="EMBL/GenBank/DDBJ databases">
        <title>A draft genome for the cacao thread blight pathogen Marasmius crinis-equi.</title>
        <authorList>
            <person name="Cohen S.P."/>
            <person name="Baruah I.K."/>
            <person name="Amoako-Attah I."/>
            <person name="Bukari Y."/>
            <person name="Meinhardt L.W."/>
            <person name="Bailey B.A."/>
        </authorList>
    </citation>
    <scope>NUCLEOTIDE SEQUENCE [LARGE SCALE GENOMIC DNA]</scope>
    <source>
        <strain evidence="2 3">GH-76</strain>
    </source>
</reference>
<sequence length="176" mass="20264">MTLTLSGSYLNSTYADENGRVIYKVNTTTTLPGGSSNIVKLLPDDIPRMQNVEGDEVPGDRFAHLARIDWKIYSIFHHGEELVTKQFFRRESGWAKKRNRIFMGEDGKEYKWVLGPVYPELRLNDESQTVVAKYNPGSVFTKKRPGVLEIFPSARHMMDIIVMTFVYVETARRRES</sequence>
<feature type="domain" description="DUF6593" evidence="1">
    <location>
        <begin position="9"/>
        <end position="174"/>
    </location>
</feature>
<evidence type="ECO:0000313" key="3">
    <source>
        <dbReference type="Proteomes" id="UP001465976"/>
    </source>
</evidence>
<dbReference type="Pfam" id="PF20236">
    <property type="entry name" value="DUF6593"/>
    <property type="match status" value="1"/>
</dbReference>
<name>A0ABR3F3Z8_9AGAR</name>
<evidence type="ECO:0000313" key="2">
    <source>
        <dbReference type="EMBL" id="KAL0569944.1"/>
    </source>
</evidence>
<keyword evidence="3" id="KW-1185">Reference proteome</keyword>
<comment type="caution">
    <text evidence="2">The sequence shown here is derived from an EMBL/GenBank/DDBJ whole genome shotgun (WGS) entry which is preliminary data.</text>
</comment>